<keyword evidence="11" id="KW-1185">Reference proteome</keyword>
<comment type="cofactor">
    <cofactor evidence="1">
        <name>L-ascorbate</name>
        <dbReference type="ChEBI" id="CHEBI:38290"/>
    </cofactor>
</comment>
<dbReference type="GO" id="GO:0004656">
    <property type="term" value="F:procollagen-proline 4-dioxygenase activity"/>
    <property type="evidence" value="ECO:0007669"/>
    <property type="project" value="TreeGrafter"/>
</dbReference>
<feature type="region of interest" description="Disordered" evidence="7">
    <location>
        <begin position="283"/>
        <end position="316"/>
    </location>
</feature>
<dbReference type="CDD" id="cd00084">
    <property type="entry name" value="HMG-box_SF"/>
    <property type="match status" value="1"/>
</dbReference>
<accession>K0SZ72</accession>
<dbReference type="InterPro" id="IPR009071">
    <property type="entry name" value="HMG_box_dom"/>
</dbReference>
<sequence>MKKTAPKEIIIEDLSHDLIPIVGNKKFAVLLHNVLSPDECAEMIDRAEEAGFHDASIYDRRTNQAHRNCTRYISDDAALADNWFERIMHALKDRPALEYKLRSASFASNKNEKPNHAVGINERLRLLRYRQGEFFHSHNDAKFIRGADQGERAGETSYVSVLIYLNHKFKGGTTRFHGNGRQLDVKPRTGSILVHEHNILHSGQRITSGKKYIVRTDVMYSTTVMSGRFGPDPSEVLLSGGVKSSSDASLSTSDESSSRNPSLEIGLQSIIGEVKALRVSGALDTDAGSSKDSAGKEPRVVKGGEENQPKPPMKKRSAWMLYSESVRVELAGMNPEMSAKEVTRVVGLRFKALSLEERVRWQMKAEDDGERYKKELAEYRKKVGPADVGPRSDVTLGDLIKQSKRAGPWYSVV</sequence>
<keyword evidence="6" id="KW-0238">DNA-binding</keyword>
<dbReference type="InterPro" id="IPR044862">
    <property type="entry name" value="Pro_4_hyd_alph_FE2OG_OXY"/>
</dbReference>
<keyword evidence="2" id="KW-0479">Metal-binding</keyword>
<dbReference type="GO" id="GO:0031418">
    <property type="term" value="F:L-ascorbic acid binding"/>
    <property type="evidence" value="ECO:0007669"/>
    <property type="project" value="InterPro"/>
</dbReference>
<keyword evidence="4" id="KW-0560">Oxidoreductase</keyword>
<feature type="domain" description="Fe2OG dioxygenase" evidence="9">
    <location>
        <begin position="119"/>
        <end position="220"/>
    </location>
</feature>
<dbReference type="PROSITE" id="PS51471">
    <property type="entry name" value="FE2OG_OXY"/>
    <property type="match status" value="1"/>
</dbReference>
<reference evidence="10 11" key="1">
    <citation type="journal article" date="2012" name="Genome Biol.">
        <title>Genome and low-iron response of an oceanic diatom adapted to chronic iron limitation.</title>
        <authorList>
            <person name="Lommer M."/>
            <person name="Specht M."/>
            <person name="Roy A.S."/>
            <person name="Kraemer L."/>
            <person name="Andreson R."/>
            <person name="Gutowska M.A."/>
            <person name="Wolf J."/>
            <person name="Bergner S.V."/>
            <person name="Schilhabel M.B."/>
            <person name="Klostermeier U.C."/>
            <person name="Beiko R.G."/>
            <person name="Rosenstiel P."/>
            <person name="Hippler M."/>
            <person name="Laroche J."/>
        </authorList>
    </citation>
    <scope>NUCLEOTIDE SEQUENCE [LARGE SCALE GENOMIC DNA]</scope>
    <source>
        <strain evidence="10 11">CCMP1005</strain>
    </source>
</reference>
<feature type="region of interest" description="Disordered" evidence="7">
    <location>
        <begin position="236"/>
        <end position="261"/>
    </location>
</feature>
<evidence type="ECO:0000256" key="2">
    <source>
        <dbReference type="ARBA" id="ARBA00022723"/>
    </source>
</evidence>
<name>K0SZ72_THAOC</name>
<evidence type="ECO:0000256" key="7">
    <source>
        <dbReference type="SAM" id="MobiDB-lite"/>
    </source>
</evidence>
<dbReference type="Gene3D" id="2.60.120.620">
    <property type="entry name" value="q2cbj1_9rhob like domain"/>
    <property type="match status" value="1"/>
</dbReference>
<protein>
    <recommendedName>
        <fullName evidence="12">Fe2OG dioxygenase domain-containing protein</fullName>
    </recommendedName>
</protein>
<dbReference type="SMART" id="SM00398">
    <property type="entry name" value="HMG"/>
    <property type="match status" value="1"/>
</dbReference>
<dbReference type="InterPro" id="IPR006620">
    <property type="entry name" value="Pro_4_hyd_alph"/>
</dbReference>
<comment type="caution">
    <text evidence="10">The sequence shown here is derived from an EMBL/GenBank/DDBJ whole genome shotgun (WGS) entry which is preliminary data.</text>
</comment>
<dbReference type="AlphaFoldDB" id="K0SZ72"/>
<evidence type="ECO:0000313" key="11">
    <source>
        <dbReference type="Proteomes" id="UP000266841"/>
    </source>
</evidence>
<evidence type="ECO:0008006" key="12">
    <source>
        <dbReference type="Google" id="ProtNLM"/>
    </source>
</evidence>
<evidence type="ECO:0000256" key="1">
    <source>
        <dbReference type="ARBA" id="ARBA00001961"/>
    </source>
</evidence>
<gene>
    <name evidence="10" type="ORF">THAOC_08361</name>
</gene>
<keyword evidence="3" id="KW-0223">Dioxygenase</keyword>
<dbReference type="eggNOG" id="ENOG502RUJY">
    <property type="taxonomic scope" value="Eukaryota"/>
</dbReference>
<dbReference type="GO" id="GO:0005634">
    <property type="term" value="C:nucleus"/>
    <property type="evidence" value="ECO:0007669"/>
    <property type="project" value="UniProtKB-UniRule"/>
</dbReference>
<evidence type="ECO:0000256" key="4">
    <source>
        <dbReference type="ARBA" id="ARBA00023002"/>
    </source>
</evidence>
<feature type="compositionally biased region" description="Basic and acidic residues" evidence="7">
    <location>
        <begin position="293"/>
        <end position="308"/>
    </location>
</feature>
<feature type="domain" description="HMG box" evidence="8">
    <location>
        <begin position="312"/>
        <end position="380"/>
    </location>
</feature>
<dbReference type="GO" id="GO:0003677">
    <property type="term" value="F:DNA binding"/>
    <property type="evidence" value="ECO:0007669"/>
    <property type="project" value="UniProtKB-UniRule"/>
</dbReference>
<evidence type="ECO:0000256" key="3">
    <source>
        <dbReference type="ARBA" id="ARBA00022964"/>
    </source>
</evidence>
<dbReference type="PROSITE" id="PS50118">
    <property type="entry name" value="HMG_BOX_2"/>
    <property type="match status" value="1"/>
</dbReference>
<dbReference type="InterPro" id="IPR045054">
    <property type="entry name" value="P4HA-like"/>
</dbReference>
<dbReference type="SUPFAM" id="SSF47095">
    <property type="entry name" value="HMG-box"/>
    <property type="match status" value="1"/>
</dbReference>
<dbReference type="Pfam" id="PF00505">
    <property type="entry name" value="HMG_box"/>
    <property type="match status" value="1"/>
</dbReference>
<evidence type="ECO:0000313" key="10">
    <source>
        <dbReference type="EMBL" id="EJK70289.1"/>
    </source>
</evidence>
<dbReference type="GO" id="GO:0005506">
    <property type="term" value="F:iron ion binding"/>
    <property type="evidence" value="ECO:0007669"/>
    <property type="project" value="InterPro"/>
</dbReference>
<dbReference type="Pfam" id="PF13640">
    <property type="entry name" value="2OG-FeII_Oxy_3"/>
    <property type="match status" value="1"/>
</dbReference>
<keyword evidence="5" id="KW-0408">Iron</keyword>
<feature type="DNA-binding region" description="HMG box" evidence="6">
    <location>
        <begin position="312"/>
        <end position="380"/>
    </location>
</feature>
<evidence type="ECO:0000256" key="6">
    <source>
        <dbReference type="PROSITE-ProRule" id="PRU00267"/>
    </source>
</evidence>
<dbReference type="GO" id="GO:0005783">
    <property type="term" value="C:endoplasmic reticulum"/>
    <property type="evidence" value="ECO:0007669"/>
    <property type="project" value="TreeGrafter"/>
</dbReference>
<proteinExistence type="predicted"/>
<dbReference type="PANTHER" id="PTHR10869">
    <property type="entry name" value="PROLYL 4-HYDROXYLASE ALPHA SUBUNIT"/>
    <property type="match status" value="1"/>
</dbReference>
<feature type="compositionally biased region" description="Low complexity" evidence="7">
    <location>
        <begin position="244"/>
        <end position="255"/>
    </location>
</feature>
<dbReference type="Gene3D" id="1.10.30.10">
    <property type="entry name" value="High mobility group box domain"/>
    <property type="match status" value="1"/>
</dbReference>
<organism evidence="10 11">
    <name type="scientific">Thalassiosira oceanica</name>
    <name type="common">Marine diatom</name>
    <dbReference type="NCBI Taxonomy" id="159749"/>
    <lineage>
        <taxon>Eukaryota</taxon>
        <taxon>Sar</taxon>
        <taxon>Stramenopiles</taxon>
        <taxon>Ochrophyta</taxon>
        <taxon>Bacillariophyta</taxon>
        <taxon>Coscinodiscophyceae</taxon>
        <taxon>Thalassiosirophycidae</taxon>
        <taxon>Thalassiosirales</taxon>
        <taxon>Thalassiosiraceae</taxon>
        <taxon>Thalassiosira</taxon>
    </lineage>
</organism>
<evidence type="ECO:0000256" key="5">
    <source>
        <dbReference type="ARBA" id="ARBA00023004"/>
    </source>
</evidence>
<dbReference type="OrthoDB" id="1919336at2759"/>
<dbReference type="InterPro" id="IPR005123">
    <property type="entry name" value="Oxoglu/Fe-dep_dioxygenase_dom"/>
</dbReference>
<evidence type="ECO:0000259" key="9">
    <source>
        <dbReference type="PROSITE" id="PS51471"/>
    </source>
</evidence>
<dbReference type="PANTHER" id="PTHR10869:SF241">
    <property type="entry name" value="FE2OG DIOXYGENASE DOMAIN-CONTAINING PROTEIN"/>
    <property type="match status" value="1"/>
</dbReference>
<dbReference type="SMART" id="SM00702">
    <property type="entry name" value="P4Hc"/>
    <property type="match status" value="1"/>
</dbReference>
<dbReference type="EMBL" id="AGNL01008749">
    <property type="protein sequence ID" value="EJK70289.1"/>
    <property type="molecule type" value="Genomic_DNA"/>
</dbReference>
<dbReference type="Proteomes" id="UP000266841">
    <property type="component" value="Unassembled WGS sequence"/>
</dbReference>
<keyword evidence="6" id="KW-0539">Nucleus</keyword>
<dbReference type="InterPro" id="IPR036910">
    <property type="entry name" value="HMG_box_dom_sf"/>
</dbReference>
<evidence type="ECO:0000259" key="8">
    <source>
        <dbReference type="PROSITE" id="PS50118"/>
    </source>
</evidence>